<evidence type="ECO:0000313" key="2">
    <source>
        <dbReference type="WBParaSite" id="SRDH1_2090.1"/>
    </source>
</evidence>
<reference evidence="1" key="1">
    <citation type="submission" date="2022-06" db="EMBL/GenBank/DDBJ databases">
        <authorList>
            <person name="Berger JAMES D."/>
            <person name="Berger JAMES D."/>
        </authorList>
    </citation>
    <scope>NUCLEOTIDE SEQUENCE [LARGE SCALE GENOMIC DNA]</scope>
</reference>
<proteinExistence type="predicted"/>
<protein>
    <submittedName>
        <fullName evidence="2">Uncharacterized protein</fullName>
    </submittedName>
</protein>
<evidence type="ECO:0000313" key="1">
    <source>
        <dbReference type="Proteomes" id="UP000050792"/>
    </source>
</evidence>
<dbReference type="Proteomes" id="UP000050792">
    <property type="component" value="Unassembled WGS sequence"/>
</dbReference>
<organism evidence="1 2">
    <name type="scientific">Schistosoma rodhaini</name>
    <dbReference type="NCBI Taxonomy" id="6188"/>
    <lineage>
        <taxon>Eukaryota</taxon>
        <taxon>Metazoa</taxon>
        <taxon>Spiralia</taxon>
        <taxon>Lophotrochozoa</taxon>
        <taxon>Platyhelminthes</taxon>
        <taxon>Trematoda</taxon>
        <taxon>Digenea</taxon>
        <taxon>Strigeidida</taxon>
        <taxon>Schistosomatoidea</taxon>
        <taxon>Schistosomatidae</taxon>
        <taxon>Schistosoma</taxon>
    </lineage>
</organism>
<keyword evidence="1" id="KW-1185">Reference proteome</keyword>
<accession>A0AA85ES00</accession>
<dbReference type="InterPro" id="IPR016024">
    <property type="entry name" value="ARM-type_fold"/>
</dbReference>
<name>A0AA85ES00_9TREM</name>
<reference evidence="2" key="2">
    <citation type="submission" date="2023-11" db="UniProtKB">
        <authorList>
            <consortium name="WormBaseParasite"/>
        </authorList>
    </citation>
    <scope>IDENTIFICATION</scope>
</reference>
<dbReference type="AlphaFoldDB" id="A0AA85ES00"/>
<dbReference type="SUPFAM" id="SSF48371">
    <property type="entry name" value="ARM repeat"/>
    <property type="match status" value="1"/>
</dbReference>
<dbReference type="WBParaSite" id="SRDH1_2090.1">
    <property type="protein sequence ID" value="SRDH1_2090.1"/>
    <property type="gene ID" value="SRDH1_2090"/>
</dbReference>
<sequence>MSEEIVTGSVHSICSLIDEYTACRDVKNVEEQFILLYQCIQDSDLPYVVQWVCNWLGKLCLLDDSSVLPVFEQGLLEISTSFDCDQCVLLLQGCLNTYSNVGYFTRILKAISVCAIKIELKYFGRIKGVFNSCEDSVKNFAGNDLSCALYASADLFRNIFSPTSVRLLNPADKCFLRHHNLYMISMLLYTDSKDKDELPTLFMKNLSNVCEGLYTFYLSCRRLLLTSPDTVLYGKTAASVIVPSWIQLLYYFFTSHTHELYKFWPLVFTHEYWIDLICPLVHFLLDVSRSNSRFKSCKADLIDFSEEKFHPDRYFRLRQFALHFIGSLFRKNRCSLQRAWWDPHRFKLLEYLEVLATEPVSNETLPNHITQAISYIEQIVSSSTYLARFHIYAKFLEPTQDNVHHGWRGHVITLFKNHLHNLVQSIIDSKVQSEVSDPENSANSCYSEDVKRIFKYVFRYPLPFSSQEDLIDESSWLLSALNLALYVFMKSKSYPSPLISYIVKLMTITSDGKISYFSEFLCNLKSCLDQHIAQYQARISAFQTTLCNTGDTKETNRLISELGVQESIMLRLRLLEMTFHQTQTLYLQFESTSYM</sequence>